<dbReference type="Proteomes" id="UP000178666">
    <property type="component" value="Chromosome"/>
</dbReference>
<evidence type="ECO:0000313" key="14">
    <source>
        <dbReference type="Proteomes" id="UP000075221"/>
    </source>
</evidence>
<evidence type="ECO:0000256" key="6">
    <source>
        <dbReference type="ARBA" id="ARBA00022839"/>
    </source>
</evidence>
<keyword evidence="7" id="KW-0067">ATP-binding</keyword>
<evidence type="ECO:0000256" key="10">
    <source>
        <dbReference type="SAM" id="MobiDB-lite"/>
    </source>
</evidence>
<proteinExistence type="predicted"/>
<reference evidence="12 14" key="2">
    <citation type="submission" date="2016-02" db="EMBL/GenBank/DDBJ databases">
        <title>Complete Genome Sequence of Propionibacterium acidipropionici ATCC 55737.</title>
        <authorList>
            <person name="Luna Flores C.H."/>
            <person name="Nielsen L.K."/>
            <person name="Marcellin E."/>
        </authorList>
    </citation>
    <scope>NUCLEOTIDE SEQUENCE [LARGE SCALE GENOMIC DNA]</scope>
    <source>
        <strain evidence="12 14">ATCC 55737</strain>
    </source>
</reference>
<organism evidence="12 14">
    <name type="scientific">Acidipropionibacterium acidipropionici</name>
    <dbReference type="NCBI Taxonomy" id="1748"/>
    <lineage>
        <taxon>Bacteria</taxon>
        <taxon>Bacillati</taxon>
        <taxon>Actinomycetota</taxon>
        <taxon>Actinomycetes</taxon>
        <taxon>Propionibacteriales</taxon>
        <taxon>Propionibacteriaceae</taxon>
        <taxon>Acidipropionibacterium</taxon>
    </lineage>
</organism>
<keyword evidence="15" id="KW-1185">Reference proteome</keyword>
<dbReference type="EMBL" id="CP015970">
    <property type="protein sequence ID" value="AOZ45826.1"/>
    <property type="molecule type" value="Genomic_DNA"/>
</dbReference>
<keyword evidence="1" id="KW-0540">Nuclease</keyword>
<protein>
    <recommendedName>
        <fullName evidence="11">RecC C-terminal domain-containing protein</fullName>
    </recommendedName>
</protein>
<sequence length="1081" mass="113874">MSTTTSAGRPRAPRLIVARDWEQVVDAAVEVLTGPTDDPFSLPLLVTPSRAHALALAQQVARRRGVAAGLSGRSPRRLRTDLEHRLLGLAEQGDPWRADALALRIDALIETDPAPWLDAVRAHLARLSASVVPSPGWDLARQTAGSLLRIADSWPELLSGWAEGRENLADGSPLDPAHRWWAPLWARLVHQDTGRPEPVRRHRMLLEAIGGAVLPWRDCLWLAPASTSPLDRELAAALAEALTTTVIHLDQDDPARGDTVRGPWSAFDRVRPAGTTAWARSLGTGPEPPRAAAPPATGPDLLARLRAGVAGSPGGSGTTVEAAGTDGTVVIHDCHGPDRQAEVIRDVLCDALADMEDLEPRDLLVVCPEASRLPQLLAGLTAASDPGSREAQHPGRRIRVAASAPDRPNPVAEAVLTVLRLHSVRATATDLVDLCALPVVSRRFGFSADDLATIARLVEDSGIRWGVDAGSRRAAGLPKVRQSTWMAGIERMLLGAAMAPAPPGWLATVTPLDGVGSADVDLVGRLAELVSRLRRAMLDCAEPATLAQWSTRVARIVDEVADSSDQQWAGPAVVGALTELSRACPDAVMDSSRIADILERRTVDRRRAAFFDGAVQVCAPADLDGIAHAVVVIADPDSSTAPAEELPGLRRADDPERDSAALSRQLLVDALASARRRLVVVRQALDPVTNATVLPGPFATTLDAALRAAGACPAALTVTHGLQPFSPAERPAEPARDRPAWRSFDPAVSVGASTPPDTHGGVAPLPPAVDLPSGVYSPADLAAVLSHPARALLRTRLGTDTRSWRSVPDEELPLELGALDGYGVRSRLLADLEAGASSAEALTAERLRGSTPPGELGLGPLRVQADRAASILADSRRARGDASCGFVGIDLELSGGALAPLVFPPGSLTDPDRPLRLEGRVQVWGRALVRTSASRASARDLLALWIDLLAVSASAPGPWRAVLASNSPARVMTAPGAERSTELLAGLARLAWWSGQQLVPLPLRTAAVVAGLVRGPSSDWATGRSGVGVQWARDHDSDWAAFLDDTEEGWRAACTGVGTSAEELSGWLLGPLMAASTGGPR</sequence>
<accession>A0AAC8YCS7</accession>
<evidence type="ECO:0000256" key="1">
    <source>
        <dbReference type="ARBA" id="ARBA00022722"/>
    </source>
</evidence>
<evidence type="ECO:0000256" key="7">
    <source>
        <dbReference type="ARBA" id="ARBA00022840"/>
    </source>
</evidence>
<dbReference type="InterPro" id="IPR041500">
    <property type="entry name" value="RecC_C"/>
</dbReference>
<keyword evidence="8" id="KW-0238">DNA-binding</keyword>
<dbReference type="SUPFAM" id="SSF52980">
    <property type="entry name" value="Restriction endonuclease-like"/>
    <property type="match status" value="1"/>
</dbReference>
<evidence type="ECO:0000256" key="4">
    <source>
        <dbReference type="ARBA" id="ARBA00022801"/>
    </source>
</evidence>
<evidence type="ECO:0000256" key="5">
    <source>
        <dbReference type="ARBA" id="ARBA00022806"/>
    </source>
</evidence>
<dbReference type="GO" id="GO:0004527">
    <property type="term" value="F:exonuclease activity"/>
    <property type="evidence" value="ECO:0007669"/>
    <property type="project" value="UniProtKB-KW"/>
</dbReference>
<keyword evidence="2" id="KW-0547">Nucleotide-binding</keyword>
<name>A0AAC8YCS7_9ACTN</name>
<dbReference type="RefSeq" id="WP_062818848.1">
    <property type="nucleotide sequence ID" value="NZ_CP014352.1"/>
</dbReference>
<reference evidence="13 15" key="1">
    <citation type="journal article" date="2016" name="Plant Dis.">
        <title>Improved production of propionic acid using genome shuffling.</title>
        <authorList>
            <person name="Luna-Flores C.H."/>
            <person name="Palfreyman R.W."/>
            <person name="Kromer J.O."/>
            <person name="Nielsen L.K."/>
            <person name="Marcellin E."/>
        </authorList>
    </citation>
    <scope>NUCLEOTIDE SEQUENCE [LARGE SCALE GENOMIC DNA]</scope>
    <source>
        <strain evidence="13 15">F3E8</strain>
    </source>
</reference>
<feature type="region of interest" description="Disordered" evidence="10">
    <location>
        <begin position="746"/>
        <end position="766"/>
    </location>
</feature>
<dbReference type="Gene3D" id="1.10.486.10">
    <property type="entry name" value="PCRA, domain 4"/>
    <property type="match status" value="1"/>
</dbReference>
<dbReference type="GO" id="GO:0006310">
    <property type="term" value="P:DNA recombination"/>
    <property type="evidence" value="ECO:0007669"/>
    <property type="project" value="TreeGrafter"/>
</dbReference>
<dbReference type="InterPro" id="IPR027417">
    <property type="entry name" value="P-loop_NTPase"/>
</dbReference>
<evidence type="ECO:0000313" key="13">
    <source>
        <dbReference type="EMBL" id="AOZ45826.1"/>
    </source>
</evidence>
<dbReference type="AlphaFoldDB" id="A0AAC8YCS7"/>
<dbReference type="PANTHER" id="PTHR30591:SF1">
    <property type="entry name" value="RECBCD ENZYME SUBUNIT RECC"/>
    <property type="match status" value="1"/>
</dbReference>
<dbReference type="InterPro" id="IPR011335">
    <property type="entry name" value="Restrct_endonuc-II-like"/>
</dbReference>
<dbReference type="Pfam" id="PF17946">
    <property type="entry name" value="RecC_C"/>
    <property type="match status" value="1"/>
</dbReference>
<evidence type="ECO:0000256" key="3">
    <source>
        <dbReference type="ARBA" id="ARBA00022763"/>
    </source>
</evidence>
<keyword evidence="4" id="KW-0378">Hydrolase</keyword>
<keyword evidence="6" id="KW-0269">Exonuclease</keyword>
<dbReference type="GO" id="GO:0006281">
    <property type="term" value="P:DNA repair"/>
    <property type="evidence" value="ECO:0007669"/>
    <property type="project" value="UniProtKB-KW"/>
</dbReference>
<feature type="domain" description="RecC C-terminal" evidence="11">
    <location>
        <begin position="778"/>
        <end position="1010"/>
    </location>
</feature>
<dbReference type="SUPFAM" id="SSF52540">
    <property type="entry name" value="P-loop containing nucleoside triphosphate hydrolases"/>
    <property type="match status" value="2"/>
</dbReference>
<evidence type="ECO:0000256" key="9">
    <source>
        <dbReference type="ARBA" id="ARBA00023204"/>
    </source>
</evidence>
<evidence type="ECO:0000256" key="8">
    <source>
        <dbReference type="ARBA" id="ARBA00023125"/>
    </source>
</evidence>
<dbReference type="Proteomes" id="UP000075221">
    <property type="component" value="Chromosome"/>
</dbReference>
<dbReference type="PANTHER" id="PTHR30591">
    <property type="entry name" value="RECBCD ENZYME SUBUNIT RECC"/>
    <property type="match status" value="1"/>
</dbReference>
<dbReference type="GO" id="GO:0004386">
    <property type="term" value="F:helicase activity"/>
    <property type="evidence" value="ECO:0007669"/>
    <property type="project" value="UniProtKB-KW"/>
</dbReference>
<dbReference type="EMBL" id="CP014352">
    <property type="protein sequence ID" value="AMS04334.1"/>
    <property type="molecule type" value="Genomic_DNA"/>
</dbReference>
<evidence type="ECO:0000259" key="11">
    <source>
        <dbReference type="Pfam" id="PF17946"/>
    </source>
</evidence>
<evidence type="ECO:0000313" key="12">
    <source>
        <dbReference type="EMBL" id="AMS04334.1"/>
    </source>
</evidence>
<dbReference type="GO" id="GO:0003677">
    <property type="term" value="F:DNA binding"/>
    <property type="evidence" value="ECO:0007669"/>
    <property type="project" value="UniProtKB-KW"/>
</dbReference>
<dbReference type="GO" id="GO:0005524">
    <property type="term" value="F:ATP binding"/>
    <property type="evidence" value="ECO:0007669"/>
    <property type="project" value="UniProtKB-KW"/>
</dbReference>
<keyword evidence="3" id="KW-0227">DNA damage</keyword>
<evidence type="ECO:0000256" key="2">
    <source>
        <dbReference type="ARBA" id="ARBA00022741"/>
    </source>
</evidence>
<keyword evidence="9" id="KW-0234">DNA repair</keyword>
<dbReference type="Pfam" id="PF04257">
    <property type="entry name" value="Exonuc_V_gamma"/>
    <property type="match status" value="1"/>
</dbReference>
<gene>
    <name evidence="13" type="ORF">A8L58_02875</name>
    <name evidence="12" type="ORF">AXH35_01410</name>
</gene>
<keyword evidence="5" id="KW-0347">Helicase</keyword>
<evidence type="ECO:0000313" key="15">
    <source>
        <dbReference type="Proteomes" id="UP000178666"/>
    </source>
</evidence>